<evidence type="ECO:0000256" key="5">
    <source>
        <dbReference type="ARBA" id="ARBA00022989"/>
    </source>
</evidence>
<dbReference type="Pfam" id="PF00795">
    <property type="entry name" value="CN_hydrolase"/>
    <property type="match status" value="1"/>
</dbReference>
<keyword evidence="2 8" id="KW-1003">Cell membrane</keyword>
<feature type="transmembrane region" description="Helical" evidence="8">
    <location>
        <begin position="53"/>
        <end position="74"/>
    </location>
</feature>
<comment type="similarity">
    <text evidence="8">Belongs to the CN hydrolase family. Apolipoprotein N-acyltransferase subfamily.</text>
</comment>
<name>A0ABT5U1S3_9MICO</name>
<comment type="caution">
    <text evidence="10">The sequence shown here is derived from an EMBL/GenBank/DDBJ whole genome shotgun (WGS) entry which is preliminary data.</text>
</comment>
<dbReference type="InterPro" id="IPR045378">
    <property type="entry name" value="LNT_N"/>
</dbReference>
<keyword evidence="11" id="KW-1185">Reference proteome</keyword>
<gene>
    <name evidence="8 10" type="primary">lnt</name>
    <name evidence="10" type="ORF">PU560_17615</name>
</gene>
<feature type="transmembrane region" description="Helical" evidence="8">
    <location>
        <begin position="490"/>
        <end position="510"/>
    </location>
</feature>
<comment type="subcellular location">
    <subcellularLocation>
        <location evidence="1 8">Cell membrane</location>
        <topology evidence="1 8">Multi-pass membrane protein</topology>
    </subcellularLocation>
</comment>
<feature type="transmembrane region" description="Helical" evidence="8">
    <location>
        <begin position="80"/>
        <end position="103"/>
    </location>
</feature>
<dbReference type="EMBL" id="JARACI010001204">
    <property type="protein sequence ID" value="MDD9208265.1"/>
    <property type="molecule type" value="Genomic_DNA"/>
</dbReference>
<dbReference type="Proteomes" id="UP001165561">
    <property type="component" value="Unassembled WGS sequence"/>
</dbReference>
<feature type="transmembrane region" description="Helical" evidence="8">
    <location>
        <begin position="31"/>
        <end position="46"/>
    </location>
</feature>
<evidence type="ECO:0000313" key="11">
    <source>
        <dbReference type="Proteomes" id="UP001165561"/>
    </source>
</evidence>
<organism evidence="10 11">
    <name type="scientific">Georgenia halotolerans</name>
    <dbReference type="NCBI Taxonomy" id="3028317"/>
    <lineage>
        <taxon>Bacteria</taxon>
        <taxon>Bacillati</taxon>
        <taxon>Actinomycetota</taxon>
        <taxon>Actinomycetes</taxon>
        <taxon>Micrococcales</taxon>
        <taxon>Bogoriellaceae</taxon>
        <taxon>Georgenia</taxon>
    </lineage>
</organism>
<evidence type="ECO:0000256" key="3">
    <source>
        <dbReference type="ARBA" id="ARBA00022679"/>
    </source>
</evidence>
<accession>A0ABT5U1S3</accession>
<dbReference type="PANTHER" id="PTHR38686">
    <property type="entry name" value="APOLIPOPROTEIN N-ACYLTRANSFERASE"/>
    <property type="match status" value="1"/>
</dbReference>
<dbReference type="PANTHER" id="PTHR38686:SF1">
    <property type="entry name" value="APOLIPOPROTEIN N-ACYLTRANSFERASE"/>
    <property type="match status" value="1"/>
</dbReference>
<dbReference type="PROSITE" id="PS50263">
    <property type="entry name" value="CN_HYDROLASE"/>
    <property type="match status" value="1"/>
</dbReference>
<evidence type="ECO:0000259" key="9">
    <source>
        <dbReference type="PROSITE" id="PS50263"/>
    </source>
</evidence>
<evidence type="ECO:0000256" key="4">
    <source>
        <dbReference type="ARBA" id="ARBA00022692"/>
    </source>
</evidence>
<dbReference type="HAMAP" id="MF_01148">
    <property type="entry name" value="Lnt"/>
    <property type="match status" value="1"/>
</dbReference>
<evidence type="ECO:0000256" key="1">
    <source>
        <dbReference type="ARBA" id="ARBA00004651"/>
    </source>
</evidence>
<comment type="catalytic activity">
    <reaction evidence="8">
        <text>N-terminal S-1,2-diacyl-sn-glyceryl-L-cysteinyl-[lipoprotein] + a glycerophospholipid = N-acyl-S-1,2-diacyl-sn-glyceryl-L-cysteinyl-[lipoprotein] + a 2-acyl-sn-glycero-3-phospholipid + H(+)</text>
        <dbReference type="Rhea" id="RHEA:48228"/>
        <dbReference type="Rhea" id="RHEA-COMP:14681"/>
        <dbReference type="Rhea" id="RHEA-COMP:14684"/>
        <dbReference type="ChEBI" id="CHEBI:15378"/>
        <dbReference type="ChEBI" id="CHEBI:136912"/>
        <dbReference type="ChEBI" id="CHEBI:140656"/>
        <dbReference type="ChEBI" id="CHEBI:140657"/>
        <dbReference type="ChEBI" id="CHEBI:140660"/>
        <dbReference type="EC" id="2.3.1.269"/>
    </reaction>
</comment>
<dbReference type="EC" id="2.3.1.269" evidence="8"/>
<evidence type="ECO:0000313" key="10">
    <source>
        <dbReference type="EMBL" id="MDD9208265.1"/>
    </source>
</evidence>
<evidence type="ECO:0000256" key="2">
    <source>
        <dbReference type="ARBA" id="ARBA00022475"/>
    </source>
</evidence>
<dbReference type="InterPro" id="IPR003010">
    <property type="entry name" value="C-N_Hydrolase"/>
</dbReference>
<reference evidence="10" key="1">
    <citation type="submission" date="2023-02" db="EMBL/GenBank/DDBJ databases">
        <title>Georgenia sp.10Sc9-8, isolated from a soil sample collected from the Taklamakan desert.</title>
        <authorList>
            <person name="Liu S."/>
        </authorList>
    </citation>
    <scope>NUCLEOTIDE SEQUENCE</scope>
    <source>
        <strain evidence="10">10Sc9-8</strain>
    </source>
</reference>
<comment type="pathway">
    <text evidence="8">Protein modification; lipoprotein biosynthesis (N-acyl transfer).</text>
</comment>
<dbReference type="Gene3D" id="3.60.110.10">
    <property type="entry name" value="Carbon-nitrogen hydrolase"/>
    <property type="match status" value="1"/>
</dbReference>
<evidence type="ECO:0000256" key="7">
    <source>
        <dbReference type="ARBA" id="ARBA00023315"/>
    </source>
</evidence>
<keyword evidence="7 8" id="KW-0012">Acyltransferase</keyword>
<comment type="function">
    <text evidence="8">Catalyzes the phospholipid dependent N-acylation of the N-terminal cysteine of apolipoprotein, the last step in lipoprotein maturation.</text>
</comment>
<keyword evidence="6 8" id="KW-0472">Membrane</keyword>
<feature type="domain" description="CN hydrolase" evidence="9">
    <location>
        <begin position="220"/>
        <end position="483"/>
    </location>
</feature>
<keyword evidence="3 8" id="KW-0808">Transferase</keyword>
<feature type="transmembrane region" description="Helical" evidence="8">
    <location>
        <begin position="157"/>
        <end position="182"/>
    </location>
</feature>
<dbReference type="NCBIfam" id="TIGR00546">
    <property type="entry name" value="lnt"/>
    <property type="match status" value="1"/>
</dbReference>
<dbReference type="Pfam" id="PF20154">
    <property type="entry name" value="LNT_N"/>
    <property type="match status" value="1"/>
</dbReference>
<evidence type="ECO:0000256" key="6">
    <source>
        <dbReference type="ARBA" id="ARBA00023136"/>
    </source>
</evidence>
<feature type="transmembrane region" description="Helical" evidence="8">
    <location>
        <begin position="115"/>
        <end position="137"/>
    </location>
</feature>
<keyword evidence="4 8" id="KW-0812">Transmembrane</keyword>
<dbReference type="InterPro" id="IPR036526">
    <property type="entry name" value="C-N_Hydrolase_sf"/>
</dbReference>
<feature type="transmembrane region" description="Helical" evidence="8">
    <location>
        <begin position="189"/>
        <end position="209"/>
    </location>
</feature>
<evidence type="ECO:0000256" key="8">
    <source>
        <dbReference type="HAMAP-Rule" id="MF_01148"/>
    </source>
</evidence>
<keyword evidence="5 8" id="KW-1133">Transmembrane helix</keyword>
<protein>
    <recommendedName>
        <fullName evidence="8">Apolipoprotein N-acyltransferase</fullName>
        <shortName evidence="8">ALP N-acyltransferase</shortName>
        <ecNumber evidence="8">2.3.1.269</ecNumber>
    </recommendedName>
</protein>
<dbReference type="CDD" id="cd07571">
    <property type="entry name" value="ALP_N-acyl_transferase"/>
    <property type="match status" value="1"/>
</dbReference>
<proteinExistence type="inferred from homology"/>
<sequence>MPVPVPSRLLTLLLAVLGGIATDTAFPDRSWWPMAYVGVALLLLALRRDSARWAALVGGVWGTAFFVPHVSWSLEATGSVLPWFALALAQAAYIALFGVVWVWVRRGSWLWRRPWLRVVAVAVVWVAVEQLRASWPFGGFPWGALAFSQTEAPLLRLAWVGSAPLVSAVVVVVGALLALAWVRLRRLRVGAASGGLVVATLLVFAPALVPLDARAESGELRVGAVQGNVPTRGAEWSVQAREVTANHAAGTRRLAERAGDEGLDVVLWPESAADLDPRTYADVARTVDDAAAAAGAPLLLGTQRFPEDEDVRYNEMLLWQAGEGSQDTYTKQHPVPFGEYVPYRDLFRQVTPLVDLIGTDMAAGTGAAVMPVPVERLGRDVPVVTGICFEVAYDQVIRDGVLAGGELIIVPTNNASFGYTQESTQQLAMSRFRAVEHGRATVQVSTVGVSAMIDPNGVVRERTGLFTADQMLQELPLRTSLSPAARMGEWPALVAGALTLLGLVLGLLTGPRRRRDPSR</sequence>
<dbReference type="InterPro" id="IPR004563">
    <property type="entry name" value="Apolipo_AcylTrfase"/>
</dbReference>
<dbReference type="SUPFAM" id="SSF56317">
    <property type="entry name" value="Carbon-nitrogen hydrolase"/>
    <property type="match status" value="1"/>
</dbReference>